<evidence type="ECO:0000256" key="14">
    <source>
        <dbReference type="ARBA" id="ARBA00022842"/>
    </source>
</evidence>
<keyword evidence="3" id="KW-1188">Viral release from host cell</keyword>
<comment type="caution">
    <text evidence="25">The sequence shown here is derived from an EMBL/GenBank/DDBJ whole genome shotgun (WGS) entry which is preliminary data.</text>
</comment>
<dbReference type="SUPFAM" id="SSF57756">
    <property type="entry name" value="Retrovirus zinc finger-like domains"/>
    <property type="match status" value="1"/>
</dbReference>
<dbReference type="GO" id="GO:0003964">
    <property type="term" value="F:RNA-directed DNA polymerase activity"/>
    <property type="evidence" value="ECO:0007669"/>
    <property type="project" value="UniProtKB-KW"/>
</dbReference>
<accession>A0A177TGX8</accession>
<keyword evidence="12" id="KW-0378">Hydrolase</keyword>
<comment type="catalytic activity">
    <reaction evidence="23">
        <text>DNA(n) + a 2'-deoxyribonucleoside 5'-triphosphate = DNA(n+1) + diphosphate</text>
        <dbReference type="Rhea" id="RHEA:22508"/>
        <dbReference type="Rhea" id="RHEA-COMP:17339"/>
        <dbReference type="Rhea" id="RHEA-COMP:17340"/>
        <dbReference type="ChEBI" id="CHEBI:33019"/>
        <dbReference type="ChEBI" id="CHEBI:61560"/>
        <dbReference type="ChEBI" id="CHEBI:173112"/>
        <dbReference type="EC" id="2.7.7.7"/>
    </reaction>
</comment>
<dbReference type="Pfam" id="PF25597">
    <property type="entry name" value="SH3_retrovirus"/>
    <property type="match status" value="1"/>
</dbReference>
<evidence type="ECO:0000256" key="6">
    <source>
        <dbReference type="ARBA" id="ARBA00022695"/>
    </source>
</evidence>
<evidence type="ECO:0000256" key="2">
    <source>
        <dbReference type="ARBA" id="ARBA00022578"/>
    </source>
</evidence>
<dbReference type="PROSITE" id="PS50994">
    <property type="entry name" value="INTEGRASE"/>
    <property type="match status" value="1"/>
</dbReference>
<evidence type="ECO:0000256" key="8">
    <source>
        <dbReference type="ARBA" id="ARBA00022723"/>
    </source>
</evidence>
<feature type="region of interest" description="Disordered" evidence="24">
    <location>
        <begin position="237"/>
        <end position="283"/>
    </location>
</feature>
<feature type="compositionally biased region" description="Low complexity" evidence="24">
    <location>
        <begin position="861"/>
        <end position="872"/>
    </location>
</feature>
<dbReference type="GO" id="GO:0006397">
    <property type="term" value="P:mRNA processing"/>
    <property type="evidence" value="ECO:0007669"/>
    <property type="project" value="UniProtKB-KW"/>
</dbReference>
<evidence type="ECO:0008006" key="27">
    <source>
        <dbReference type="Google" id="ProtNLM"/>
    </source>
</evidence>
<evidence type="ECO:0000256" key="24">
    <source>
        <dbReference type="SAM" id="MobiDB-lite"/>
    </source>
</evidence>
<keyword evidence="20" id="KW-0233">DNA recombination</keyword>
<evidence type="ECO:0000256" key="15">
    <source>
        <dbReference type="ARBA" id="ARBA00022884"/>
    </source>
</evidence>
<comment type="catalytic activity">
    <reaction evidence="22">
        <text>DNA(n) + a 2'-deoxyribonucleoside 5'-triphosphate = DNA(n+1) + diphosphate</text>
        <dbReference type="Rhea" id="RHEA:22508"/>
        <dbReference type="Rhea" id="RHEA-COMP:17339"/>
        <dbReference type="Rhea" id="RHEA-COMP:17340"/>
        <dbReference type="ChEBI" id="CHEBI:33019"/>
        <dbReference type="ChEBI" id="CHEBI:61560"/>
        <dbReference type="ChEBI" id="CHEBI:173112"/>
        <dbReference type="EC" id="2.7.7.49"/>
    </reaction>
</comment>
<evidence type="ECO:0000256" key="7">
    <source>
        <dbReference type="ARBA" id="ARBA00022722"/>
    </source>
</evidence>
<dbReference type="GO" id="GO:0003723">
    <property type="term" value="F:RNA binding"/>
    <property type="evidence" value="ECO:0007669"/>
    <property type="project" value="UniProtKB-KW"/>
</dbReference>
<evidence type="ECO:0000256" key="21">
    <source>
        <dbReference type="ARBA" id="ARBA00023268"/>
    </source>
</evidence>
<reference evidence="25" key="1">
    <citation type="submission" date="2016-04" db="EMBL/GenBank/DDBJ databases">
        <authorList>
            <person name="Nguyen H.D."/>
            <person name="Samba Siva P."/>
            <person name="Cullis J."/>
            <person name="Levesque C.A."/>
            <person name="Hambleton S."/>
        </authorList>
    </citation>
    <scope>NUCLEOTIDE SEQUENCE</scope>
    <source>
        <strain evidence="25">DAOMC 236416</strain>
    </source>
</reference>
<evidence type="ECO:0000256" key="12">
    <source>
        <dbReference type="ARBA" id="ARBA00022801"/>
    </source>
</evidence>
<evidence type="ECO:0000256" key="17">
    <source>
        <dbReference type="ARBA" id="ARBA00022918"/>
    </source>
</evidence>
<evidence type="ECO:0000313" key="26">
    <source>
        <dbReference type="Proteomes" id="UP000077521"/>
    </source>
</evidence>
<gene>
    <name evidence="25" type="ORF">A4X13_0g4028</name>
</gene>
<dbReference type="Pfam" id="PF14223">
    <property type="entry name" value="Retrotran_gag_2"/>
    <property type="match status" value="1"/>
</dbReference>
<dbReference type="GO" id="GO:0006508">
    <property type="term" value="P:proteolysis"/>
    <property type="evidence" value="ECO:0007669"/>
    <property type="project" value="UniProtKB-KW"/>
</dbReference>
<dbReference type="GO" id="GO:0005524">
    <property type="term" value="F:ATP binding"/>
    <property type="evidence" value="ECO:0007669"/>
    <property type="project" value="UniProtKB-KW"/>
</dbReference>
<feature type="compositionally biased region" description="Basic residues" evidence="24">
    <location>
        <begin position="254"/>
        <end position="264"/>
    </location>
</feature>
<feature type="region of interest" description="Disordered" evidence="24">
    <location>
        <begin position="828"/>
        <end position="894"/>
    </location>
</feature>
<dbReference type="CDD" id="cd09272">
    <property type="entry name" value="RNase_HI_RT_Ty1"/>
    <property type="match status" value="1"/>
</dbReference>
<evidence type="ECO:0000256" key="20">
    <source>
        <dbReference type="ARBA" id="ARBA00023172"/>
    </source>
</evidence>
<dbReference type="InterPro" id="IPR001878">
    <property type="entry name" value="Znf_CCHC"/>
</dbReference>
<keyword evidence="11" id="KW-0255">Endonuclease</keyword>
<dbReference type="GO" id="GO:0015074">
    <property type="term" value="P:DNA integration"/>
    <property type="evidence" value="ECO:0007669"/>
    <property type="project" value="UniProtKB-KW"/>
</dbReference>
<keyword evidence="18" id="KW-0808">Transferase</keyword>
<keyword evidence="5" id="KW-0645">Protease</keyword>
<dbReference type="PANTHER" id="PTHR42648:SF11">
    <property type="entry name" value="TRANSPOSON TY4-P GAG-POL POLYPROTEIN"/>
    <property type="match status" value="1"/>
</dbReference>
<evidence type="ECO:0000256" key="22">
    <source>
        <dbReference type="ARBA" id="ARBA00048173"/>
    </source>
</evidence>
<dbReference type="InterPro" id="IPR013103">
    <property type="entry name" value="RVT_2"/>
</dbReference>
<dbReference type="GO" id="GO:0003887">
    <property type="term" value="F:DNA-directed DNA polymerase activity"/>
    <property type="evidence" value="ECO:0007669"/>
    <property type="project" value="UniProtKB-KW"/>
</dbReference>
<dbReference type="GO" id="GO:0006310">
    <property type="term" value="P:DNA recombination"/>
    <property type="evidence" value="ECO:0007669"/>
    <property type="project" value="UniProtKB-KW"/>
</dbReference>
<dbReference type="InterPro" id="IPR036397">
    <property type="entry name" value="RNaseH_sf"/>
</dbReference>
<organism evidence="25 26">
    <name type="scientific">Tilletia indica</name>
    <dbReference type="NCBI Taxonomy" id="43049"/>
    <lineage>
        <taxon>Eukaryota</taxon>
        <taxon>Fungi</taxon>
        <taxon>Dikarya</taxon>
        <taxon>Basidiomycota</taxon>
        <taxon>Ustilaginomycotina</taxon>
        <taxon>Exobasidiomycetes</taxon>
        <taxon>Tilletiales</taxon>
        <taxon>Tilletiaceae</taxon>
        <taxon>Tilletia</taxon>
    </lineage>
</organism>
<dbReference type="PANTHER" id="PTHR42648">
    <property type="entry name" value="TRANSPOSASE, PUTATIVE-RELATED"/>
    <property type="match status" value="1"/>
</dbReference>
<keyword evidence="10" id="KW-0064">Aspartyl protease</keyword>
<evidence type="ECO:0000256" key="16">
    <source>
        <dbReference type="ARBA" id="ARBA00022908"/>
    </source>
</evidence>
<keyword evidence="26" id="KW-1185">Reference proteome</keyword>
<dbReference type="Proteomes" id="UP000077521">
    <property type="component" value="Unassembled WGS sequence"/>
</dbReference>
<keyword evidence="15" id="KW-0694">RNA-binding</keyword>
<dbReference type="InterPro" id="IPR054722">
    <property type="entry name" value="PolX-like_BBD"/>
</dbReference>
<protein>
    <recommendedName>
        <fullName evidence="27">Integrase catalytic domain-containing protein</fullName>
    </recommendedName>
</protein>
<dbReference type="EMBL" id="LWDF02000250">
    <property type="protein sequence ID" value="KAE8251371.1"/>
    <property type="molecule type" value="Genomic_DNA"/>
</dbReference>
<dbReference type="Pfam" id="PF00665">
    <property type="entry name" value="rve"/>
    <property type="match status" value="1"/>
</dbReference>
<feature type="compositionally biased region" description="Basic and acidic residues" evidence="24">
    <location>
        <begin position="270"/>
        <end position="283"/>
    </location>
</feature>
<dbReference type="Pfam" id="PF22936">
    <property type="entry name" value="Pol_BBD"/>
    <property type="match status" value="1"/>
</dbReference>
<evidence type="ECO:0000256" key="11">
    <source>
        <dbReference type="ARBA" id="ARBA00022759"/>
    </source>
</evidence>
<dbReference type="Gene3D" id="3.30.420.10">
    <property type="entry name" value="Ribonuclease H-like superfamily/Ribonuclease H"/>
    <property type="match status" value="1"/>
</dbReference>
<dbReference type="GO" id="GO:0032196">
    <property type="term" value="P:transposition"/>
    <property type="evidence" value="ECO:0007669"/>
    <property type="project" value="UniProtKB-KW"/>
</dbReference>
<dbReference type="InterPro" id="IPR057670">
    <property type="entry name" value="SH3_retrovirus"/>
</dbReference>
<comment type="function">
    <text evidence="1">The aspartyl protease (PR) mediates the proteolytic cleavages of the Gag and Gag-Pol polyproteins after assembly of the VLP.</text>
</comment>
<dbReference type="GO" id="GO:0004190">
    <property type="term" value="F:aspartic-type endopeptidase activity"/>
    <property type="evidence" value="ECO:0007669"/>
    <property type="project" value="UniProtKB-KW"/>
</dbReference>
<dbReference type="InterPro" id="IPR039537">
    <property type="entry name" value="Retrotran_Ty1/copia-like"/>
</dbReference>
<feature type="region of interest" description="Disordered" evidence="24">
    <location>
        <begin position="1413"/>
        <end position="1432"/>
    </location>
</feature>
<dbReference type="GO" id="GO:0004519">
    <property type="term" value="F:endonuclease activity"/>
    <property type="evidence" value="ECO:0007669"/>
    <property type="project" value="UniProtKB-KW"/>
</dbReference>
<dbReference type="SUPFAM" id="SSF56672">
    <property type="entry name" value="DNA/RNA polymerases"/>
    <property type="match status" value="1"/>
</dbReference>
<dbReference type="InterPro" id="IPR001584">
    <property type="entry name" value="Integrase_cat-core"/>
</dbReference>
<dbReference type="InterPro" id="IPR043502">
    <property type="entry name" value="DNA/RNA_pol_sf"/>
</dbReference>
<evidence type="ECO:0000256" key="10">
    <source>
        <dbReference type="ARBA" id="ARBA00022750"/>
    </source>
</evidence>
<proteinExistence type="predicted"/>
<sequence>MSSDSTGTLTAALNRISPIPTLEDIDTYFRWTIAVENAFLLIGAHNIVEGHEVRPTDKKEKPSLDPVIVKANELWDLRDRQARALIRASVNDATLVDIMDCPTAAEMWTTIGVIFDLDNDDNRGEIRRDIMSLFLQENSDATAHVNAFMKLLLRARAANWIIADDDKRRYFLESLPGSFDNVKIKLEMKPVEKRTFVELRRIFNAEVANRSRITQREEAAIMMTAARHQGTVAAASEVGPVRNHTIRGSGSSRGRGRGRGRGKGRFQPQGHRDDQGKDRSERRCHNCQRTGHYSAECKSPPAPHTGSAAAAVSTSIPLLNRITNPFEDLIAMAIGTEETQGKRIGSLSLTREWVVDSAATDHITGDSGLLTNVHTISPPRTFKIAKGSTTISAAAEGTHRGRTENGVLLRMDHVQYIPNMPMNLMSAPRLVSNGWEVHLSAEDSYISKDGFKLPLIARGRLFLLTLRGEESQKTSGIAAAIVTNKVPSTILEVHRTWGHVGITVLKRLIKEGRIVGLEIKPDDDVHCEACLQAKTARLSFDRVPVRAEAANEIAHSDVSGPLIASIDGAKYFATHMDDFTGFLSVTLLENKGEVAAATRIWITQAQRAFGTPVKVLRTDNGTEYGSKEFQQYLKAEGILHQTTTPYTPQLNGRAERINRTLKEMAAAMLIDSGIGAQWWGHALQFAVAILNRISIARDGKTLWEHVYKRRADGTHLRPFGAEAWVRIPSETRRKNDLSEPKAWKGRLVGLPTTTSGWMVYNEKTKKIAISRDVIFSEPKPERLEPLTNAMEKAAGATLIELEDQPAPLQDDGAEVPQLPFAVEAGVEQVPAGTSADEARDISEGEGNTAAGQTHSAPAQVEPIAGPAAEAPASRIPRWSRPETSSRIQPKRQAKKVNLSQGLILAAMALGSEDPRTRAAALSGADAKEWLLAEKSEVEAMVKTRTLSGARLPKGANLIGGKMVYRAKRNAKGQIIKYKARWVAQGFSQRPGYDFLETHAPTARMSSMRLFLTLAAARDYHTRQYDFVTAYLNADLDVEAYMRPPPGWVLEEGQDCVRIMKGLYGLKQSGHLWWQTISTYLKELGFTMLESDWGLYAREEADGTQTLILLYVDDMLVASAKQETIKQVEKDLSAKWALTELGDVEWMLGVKVERTSKGFMLSQEAYIDSIVERFGINHGRRVSTPLDPNKPLVPEGELLNDAGISVYQAAVGTIAWTATAIRSDMSYTASALGTFCAAPTVQHLEAAMRAIWYLHCTRSAQLRLWPEKNKPLLEGWCDADYAGCLETRRSTSGYSFKVMGALITWGAIKQKCVTSSTVQAEYVALDEAIREGVWLARLVEEMGGKDVCPIIIHGDNKGALQLAEAPGAHRRTKHIDVKYHLIREHVKDKTVSLRYIRTHEQCADVLTKALPRNSHERHMHSLGLELRPNPTTA</sequence>
<keyword evidence="4" id="KW-0507">mRNA processing</keyword>
<evidence type="ECO:0000256" key="3">
    <source>
        <dbReference type="ARBA" id="ARBA00022612"/>
    </source>
</evidence>
<evidence type="ECO:0000256" key="18">
    <source>
        <dbReference type="ARBA" id="ARBA00022932"/>
    </source>
</evidence>
<keyword evidence="7" id="KW-0540">Nuclease</keyword>
<keyword evidence="2" id="KW-0815">Transposition</keyword>
<evidence type="ECO:0000256" key="1">
    <source>
        <dbReference type="ARBA" id="ARBA00002180"/>
    </source>
</evidence>
<name>A0A177TGX8_9BASI</name>
<dbReference type="GO" id="GO:0008270">
    <property type="term" value="F:zinc ion binding"/>
    <property type="evidence" value="ECO:0007669"/>
    <property type="project" value="InterPro"/>
</dbReference>
<evidence type="ECO:0000256" key="13">
    <source>
        <dbReference type="ARBA" id="ARBA00022840"/>
    </source>
</evidence>
<evidence type="ECO:0000256" key="19">
    <source>
        <dbReference type="ARBA" id="ARBA00023113"/>
    </source>
</evidence>
<dbReference type="SUPFAM" id="SSF53098">
    <property type="entry name" value="Ribonuclease H-like"/>
    <property type="match status" value="1"/>
</dbReference>
<dbReference type="Pfam" id="PF07727">
    <property type="entry name" value="RVT_2"/>
    <property type="match status" value="1"/>
</dbReference>
<reference evidence="25" key="2">
    <citation type="journal article" date="2019" name="IMA Fungus">
        <title>Genome sequencing and comparison of five Tilletia species to identify candidate genes for the detection of regulated species infecting wheat.</title>
        <authorList>
            <person name="Nguyen H.D.T."/>
            <person name="Sultana T."/>
            <person name="Kesanakurti P."/>
            <person name="Hambleton S."/>
        </authorList>
    </citation>
    <scope>NUCLEOTIDE SEQUENCE</scope>
    <source>
        <strain evidence="25">DAOMC 236416</strain>
    </source>
</reference>
<evidence type="ECO:0000256" key="4">
    <source>
        <dbReference type="ARBA" id="ARBA00022664"/>
    </source>
</evidence>
<evidence type="ECO:0000256" key="5">
    <source>
        <dbReference type="ARBA" id="ARBA00022670"/>
    </source>
</evidence>
<keyword evidence="13" id="KW-0067">ATP-binding</keyword>
<keyword evidence="18" id="KW-0239">DNA-directed DNA polymerase</keyword>
<dbReference type="GO" id="GO:0005634">
    <property type="term" value="C:nucleus"/>
    <property type="evidence" value="ECO:0007669"/>
    <property type="project" value="UniProtKB-ARBA"/>
</dbReference>
<keyword evidence="6" id="KW-0548">Nucleotidyltransferase</keyword>
<keyword evidence="16" id="KW-0229">DNA integration</keyword>
<keyword evidence="9" id="KW-0547">Nucleotide-binding</keyword>
<keyword evidence="17" id="KW-0695">RNA-directed DNA polymerase</keyword>
<dbReference type="InterPro" id="IPR036875">
    <property type="entry name" value="Znf_CCHC_sf"/>
</dbReference>
<dbReference type="PROSITE" id="PS50158">
    <property type="entry name" value="ZF_CCHC"/>
    <property type="match status" value="1"/>
</dbReference>
<keyword evidence="19" id="KW-0917">Virion maturation</keyword>
<keyword evidence="21" id="KW-0511">Multifunctional enzyme</keyword>
<evidence type="ECO:0000313" key="25">
    <source>
        <dbReference type="EMBL" id="KAE8251371.1"/>
    </source>
</evidence>
<keyword evidence="14" id="KW-0460">Magnesium</keyword>
<evidence type="ECO:0000256" key="9">
    <source>
        <dbReference type="ARBA" id="ARBA00022741"/>
    </source>
</evidence>
<evidence type="ECO:0000256" key="23">
    <source>
        <dbReference type="ARBA" id="ARBA00049244"/>
    </source>
</evidence>
<dbReference type="InterPro" id="IPR012337">
    <property type="entry name" value="RNaseH-like_sf"/>
</dbReference>
<keyword evidence="8" id="KW-0479">Metal-binding</keyword>